<keyword evidence="1" id="KW-0472">Membrane</keyword>
<evidence type="ECO:0000256" key="1">
    <source>
        <dbReference type="SAM" id="Phobius"/>
    </source>
</evidence>
<accession>A0A1Y2L299</accession>
<gene>
    <name evidence="2" type="ORF">TMES_05340</name>
</gene>
<proteinExistence type="predicted"/>
<feature type="transmembrane region" description="Helical" evidence="1">
    <location>
        <begin position="6"/>
        <end position="25"/>
    </location>
</feature>
<reference evidence="2 3" key="1">
    <citation type="submission" date="2014-03" db="EMBL/GenBank/DDBJ databases">
        <title>The draft genome sequence of Thalassospira mesophila JCM 18969.</title>
        <authorList>
            <person name="Lai Q."/>
            <person name="Shao Z."/>
        </authorList>
    </citation>
    <scope>NUCLEOTIDE SEQUENCE [LARGE SCALE GENOMIC DNA]</scope>
    <source>
        <strain evidence="2 3">JCM 18969</strain>
    </source>
</reference>
<keyword evidence="3" id="KW-1185">Reference proteome</keyword>
<keyword evidence="1" id="KW-1133">Transmembrane helix</keyword>
<sequence length="97" mass="10795">MLREIIQIGLPIILPFVIYSLWLKYARAKAIREGHDVVPPWDQGPWLLLFLIGVLLAGSILIFTALTSGSPPDSIYHAPELKDGVISPGYFEPKKPD</sequence>
<comment type="caution">
    <text evidence="2">The sequence shown here is derived from an EMBL/GenBank/DDBJ whole genome shotgun (WGS) entry which is preliminary data.</text>
</comment>
<keyword evidence="1" id="KW-0812">Transmembrane</keyword>
<dbReference type="OrthoDB" id="7366326at2"/>
<evidence type="ECO:0000313" key="2">
    <source>
        <dbReference type="EMBL" id="OSQ39465.1"/>
    </source>
</evidence>
<dbReference type="RefSeq" id="WP_085580260.1">
    <property type="nucleotide sequence ID" value="NZ_JFKA01000002.1"/>
</dbReference>
<feature type="transmembrane region" description="Helical" evidence="1">
    <location>
        <begin position="46"/>
        <end position="66"/>
    </location>
</feature>
<evidence type="ECO:0000313" key="3">
    <source>
        <dbReference type="Proteomes" id="UP000193391"/>
    </source>
</evidence>
<dbReference type="EMBL" id="JFKA01000002">
    <property type="protein sequence ID" value="OSQ39465.1"/>
    <property type="molecule type" value="Genomic_DNA"/>
</dbReference>
<name>A0A1Y2L299_9PROT</name>
<organism evidence="2 3">
    <name type="scientific">Thalassospira mesophila</name>
    <dbReference type="NCBI Taxonomy" id="1293891"/>
    <lineage>
        <taxon>Bacteria</taxon>
        <taxon>Pseudomonadati</taxon>
        <taxon>Pseudomonadota</taxon>
        <taxon>Alphaproteobacteria</taxon>
        <taxon>Rhodospirillales</taxon>
        <taxon>Thalassospiraceae</taxon>
        <taxon>Thalassospira</taxon>
    </lineage>
</organism>
<dbReference type="AlphaFoldDB" id="A0A1Y2L299"/>
<protein>
    <submittedName>
        <fullName evidence="2">Uncharacterized protein</fullName>
    </submittedName>
</protein>
<dbReference type="Proteomes" id="UP000193391">
    <property type="component" value="Unassembled WGS sequence"/>
</dbReference>